<comment type="caution">
    <text evidence="3">The sequence shown here is derived from an EMBL/GenBank/DDBJ whole genome shotgun (WGS) entry which is preliminary data.</text>
</comment>
<dbReference type="InterPro" id="IPR050266">
    <property type="entry name" value="AB_hydrolase_sf"/>
</dbReference>
<keyword evidence="4" id="KW-1185">Reference proteome</keyword>
<keyword evidence="1" id="KW-0378">Hydrolase</keyword>
<evidence type="ECO:0000313" key="3">
    <source>
        <dbReference type="EMBL" id="MDQ0393338.1"/>
    </source>
</evidence>
<dbReference type="RefSeq" id="WP_307428527.1">
    <property type="nucleotide sequence ID" value="NZ_JAUSVK010000001.1"/>
</dbReference>
<dbReference type="Proteomes" id="UP001237448">
    <property type="component" value="Unassembled WGS sequence"/>
</dbReference>
<dbReference type="Gene3D" id="3.40.50.1820">
    <property type="entry name" value="alpha/beta hydrolase"/>
    <property type="match status" value="1"/>
</dbReference>
<organism evidence="3 4">
    <name type="scientific">Labrys monachus</name>
    <dbReference type="NCBI Taxonomy" id="217067"/>
    <lineage>
        <taxon>Bacteria</taxon>
        <taxon>Pseudomonadati</taxon>
        <taxon>Pseudomonadota</taxon>
        <taxon>Alphaproteobacteria</taxon>
        <taxon>Hyphomicrobiales</taxon>
        <taxon>Xanthobacteraceae</taxon>
        <taxon>Labrys</taxon>
    </lineage>
</organism>
<dbReference type="Pfam" id="PF00561">
    <property type="entry name" value="Abhydrolase_1"/>
    <property type="match status" value="1"/>
</dbReference>
<evidence type="ECO:0000313" key="4">
    <source>
        <dbReference type="Proteomes" id="UP001237448"/>
    </source>
</evidence>
<dbReference type="SUPFAM" id="SSF53474">
    <property type="entry name" value="alpha/beta-Hydrolases"/>
    <property type="match status" value="1"/>
</dbReference>
<reference evidence="3 4" key="1">
    <citation type="submission" date="2023-07" db="EMBL/GenBank/DDBJ databases">
        <title>Genomic Encyclopedia of Type Strains, Phase IV (KMG-IV): sequencing the most valuable type-strain genomes for metagenomic binning, comparative biology and taxonomic classification.</title>
        <authorList>
            <person name="Goeker M."/>
        </authorList>
    </citation>
    <scope>NUCLEOTIDE SEQUENCE [LARGE SCALE GENOMIC DNA]</scope>
    <source>
        <strain evidence="3 4">DSM 5896</strain>
    </source>
</reference>
<protein>
    <submittedName>
        <fullName evidence="3">Pimeloyl-ACP methyl ester carboxylesterase</fullName>
    </submittedName>
</protein>
<proteinExistence type="predicted"/>
<feature type="domain" description="AB hydrolase-1" evidence="2">
    <location>
        <begin position="26"/>
        <end position="252"/>
    </location>
</feature>
<dbReference type="PANTHER" id="PTHR43798">
    <property type="entry name" value="MONOACYLGLYCEROL LIPASE"/>
    <property type="match status" value="1"/>
</dbReference>
<dbReference type="PANTHER" id="PTHR43798:SF31">
    <property type="entry name" value="AB HYDROLASE SUPERFAMILY PROTEIN YCLE"/>
    <property type="match status" value="1"/>
</dbReference>
<dbReference type="EMBL" id="JAUSVK010000001">
    <property type="protein sequence ID" value="MDQ0393338.1"/>
    <property type="molecule type" value="Genomic_DNA"/>
</dbReference>
<gene>
    <name evidence="3" type="ORF">J3R73_003130</name>
</gene>
<name>A0ABU0FFF3_9HYPH</name>
<evidence type="ECO:0000256" key="1">
    <source>
        <dbReference type="ARBA" id="ARBA00022801"/>
    </source>
</evidence>
<evidence type="ECO:0000259" key="2">
    <source>
        <dbReference type="Pfam" id="PF00561"/>
    </source>
</evidence>
<dbReference type="InterPro" id="IPR000073">
    <property type="entry name" value="AB_hydrolase_1"/>
</dbReference>
<dbReference type="InterPro" id="IPR029058">
    <property type="entry name" value="AB_hydrolase_fold"/>
</dbReference>
<accession>A0ABU0FFF3</accession>
<sequence>MTDSAAHLRETANGRFNIEEAGTGTPLVLLHGFALDLRMWDDQFDAFSRRHRTVRYDLRGFGRSPVPGERPYSHAGDLLAILDALDIERAVVAGLSLGSNVALHFATEHADRTLGLILASPSLPGYPWRWQGDRPREEAGRLARTAGVEAAKAYWSGHSLFGSATRNPEIAARLARMTADYGAWHWTHDDPQAGIPALQPRLPGIERPVLVVSGGLDIDAYRELAEIIADGVPGAELCAIPDAGHLVNMEAPQPFTDAVLRFMASAVGKGGSAQPPAN</sequence>